<organism evidence="7 8">
    <name type="scientific">Youngiibacter multivorans</name>
    <dbReference type="NCBI Taxonomy" id="937251"/>
    <lineage>
        <taxon>Bacteria</taxon>
        <taxon>Bacillati</taxon>
        <taxon>Bacillota</taxon>
        <taxon>Clostridia</taxon>
        <taxon>Eubacteriales</taxon>
        <taxon>Clostridiaceae</taxon>
        <taxon>Youngiibacter</taxon>
    </lineage>
</organism>
<dbReference type="InterPro" id="IPR016440">
    <property type="entry name" value="Rubredoxin-O_OxRdtase"/>
</dbReference>
<proteinExistence type="inferred from homology"/>
<gene>
    <name evidence="7" type="ORF">J2Z34_002185</name>
</gene>
<evidence type="ECO:0000256" key="3">
    <source>
        <dbReference type="ARBA" id="ARBA00022448"/>
    </source>
</evidence>
<evidence type="ECO:0000256" key="5">
    <source>
        <dbReference type="ARBA" id="ARBA00023004"/>
    </source>
</evidence>
<dbReference type="InterPro" id="IPR008254">
    <property type="entry name" value="Flavodoxin/NO_synth"/>
</dbReference>
<evidence type="ECO:0000313" key="7">
    <source>
        <dbReference type="EMBL" id="MBP1919689.1"/>
    </source>
</evidence>
<comment type="caution">
    <text evidence="7">The sequence shown here is derived from an EMBL/GenBank/DDBJ whole genome shotgun (WGS) entry which is preliminary data.</text>
</comment>
<dbReference type="EMBL" id="JAGGKC010000018">
    <property type="protein sequence ID" value="MBP1919689.1"/>
    <property type="molecule type" value="Genomic_DNA"/>
</dbReference>
<sequence length="411" mass="46561">MEVKKGIHWVGALDPNLRIFDIIMYTPYGTSYNSFLVQGTEKTAVFETVKLQFIDEYLERLRELGTDPAKIDYIIVSHTEPDHSGSVSKMLELSPNAEVLGSQAAIGFLKEMVNKPFRHRIVKENETLELGGKTLKFIMAPFLHWPDSMYTYIEEDKSLVTCDSFGLHYCFEPMFDDLITPEEEPKYQESLKYYFETIFGPYKQHILKAYEKIKGLDIDTVLTGHGPILRRDPWAVINQYVKWATPQDRTGRKKKVTISYVSAYGYTKEIGDKVVEGLRSSGDFDVASYDIIHHDMKDILADIGDSDGLLFGSPTIVGELLEPVRILLAHLNPTVHGGKIAGAFGSFGWSGEAVPRIESRLKELRMKIHGPGLCMKFKASEKELEDAFVWGREFGEKLLGKIPVNQEHVKA</sequence>
<dbReference type="PANTHER" id="PTHR32145">
    <property type="entry name" value="DIFLAVIN FLAVOPROTEIN A 2-RELATED"/>
    <property type="match status" value="1"/>
</dbReference>
<dbReference type="InterPro" id="IPR029039">
    <property type="entry name" value="Flavoprotein-like_sf"/>
</dbReference>
<dbReference type="RefSeq" id="WP_245250621.1">
    <property type="nucleotide sequence ID" value="NZ_JAGGKC010000018.1"/>
</dbReference>
<dbReference type="InterPro" id="IPR036866">
    <property type="entry name" value="RibonucZ/Hydroxyglut_hydro"/>
</dbReference>
<evidence type="ECO:0000259" key="6">
    <source>
        <dbReference type="PROSITE" id="PS50902"/>
    </source>
</evidence>
<dbReference type="InterPro" id="IPR045761">
    <property type="entry name" value="ODP_dom"/>
</dbReference>
<feature type="domain" description="Flavodoxin-like" evidence="6">
    <location>
        <begin position="256"/>
        <end position="395"/>
    </location>
</feature>
<keyword evidence="5" id="KW-0408">Iron</keyword>
<protein>
    <submittedName>
        <fullName evidence="7">Flavorubredoxin</fullName>
    </submittedName>
</protein>
<accession>A0ABS4G579</accession>
<keyword evidence="3" id="KW-0813">Transport</keyword>
<evidence type="ECO:0000256" key="2">
    <source>
        <dbReference type="ARBA" id="ARBA00007121"/>
    </source>
</evidence>
<dbReference type="Proteomes" id="UP001519271">
    <property type="component" value="Unassembled WGS sequence"/>
</dbReference>
<dbReference type="Pfam" id="PF00258">
    <property type="entry name" value="Flavodoxin_1"/>
    <property type="match status" value="1"/>
</dbReference>
<reference evidence="7 8" key="1">
    <citation type="submission" date="2021-03" db="EMBL/GenBank/DDBJ databases">
        <title>Genomic Encyclopedia of Type Strains, Phase IV (KMG-IV): sequencing the most valuable type-strain genomes for metagenomic binning, comparative biology and taxonomic classification.</title>
        <authorList>
            <person name="Goeker M."/>
        </authorList>
    </citation>
    <scope>NUCLEOTIDE SEQUENCE [LARGE SCALE GENOMIC DNA]</scope>
    <source>
        <strain evidence="7 8">DSM 6139</strain>
    </source>
</reference>
<dbReference type="InterPro" id="IPR051285">
    <property type="entry name" value="NADH_oxidoreductase_modular"/>
</dbReference>
<dbReference type="Gene3D" id="3.60.15.10">
    <property type="entry name" value="Ribonuclease Z/Hydroxyacylglutathione hydrolase-like"/>
    <property type="match status" value="1"/>
</dbReference>
<dbReference type="PROSITE" id="PS50902">
    <property type="entry name" value="FLAVODOXIN_LIKE"/>
    <property type="match status" value="1"/>
</dbReference>
<dbReference type="SUPFAM" id="SSF56281">
    <property type="entry name" value="Metallo-hydrolase/oxidoreductase"/>
    <property type="match status" value="1"/>
</dbReference>
<dbReference type="Gene3D" id="3.40.50.360">
    <property type="match status" value="1"/>
</dbReference>
<evidence type="ECO:0000313" key="8">
    <source>
        <dbReference type="Proteomes" id="UP001519271"/>
    </source>
</evidence>
<keyword evidence="8" id="KW-1185">Reference proteome</keyword>
<evidence type="ECO:0000256" key="4">
    <source>
        <dbReference type="ARBA" id="ARBA00022982"/>
    </source>
</evidence>
<dbReference type="InterPro" id="IPR001279">
    <property type="entry name" value="Metallo-B-lactamas"/>
</dbReference>
<comment type="cofactor">
    <cofactor evidence="1">
        <name>Fe cation</name>
        <dbReference type="ChEBI" id="CHEBI:24875"/>
    </cofactor>
</comment>
<dbReference type="Pfam" id="PF19583">
    <property type="entry name" value="ODP"/>
    <property type="match status" value="1"/>
</dbReference>
<dbReference type="PANTHER" id="PTHR32145:SF11">
    <property type="entry name" value="DIFLAVIN FLAVOPROTEIN A 2-RELATED"/>
    <property type="match status" value="1"/>
</dbReference>
<dbReference type="CDD" id="cd07709">
    <property type="entry name" value="flavodiiron_proteins_MBL-fold"/>
    <property type="match status" value="1"/>
</dbReference>
<dbReference type="SUPFAM" id="SSF52218">
    <property type="entry name" value="Flavoproteins"/>
    <property type="match status" value="1"/>
</dbReference>
<comment type="similarity">
    <text evidence="2">In the N-terminal section; belongs to the zinc metallo-hydrolase group 3 family.</text>
</comment>
<name>A0ABS4G579_9CLOT</name>
<keyword evidence="4" id="KW-0249">Electron transport</keyword>
<dbReference type="PIRSF" id="PIRSF005243">
    <property type="entry name" value="ROO"/>
    <property type="match status" value="1"/>
</dbReference>
<dbReference type="SMART" id="SM00849">
    <property type="entry name" value="Lactamase_B"/>
    <property type="match status" value="1"/>
</dbReference>
<evidence type="ECO:0000256" key="1">
    <source>
        <dbReference type="ARBA" id="ARBA00001962"/>
    </source>
</evidence>